<dbReference type="PANTHER" id="PTHR35192">
    <property type="entry name" value="PROTEIN, PUTATIVE-RELATED"/>
    <property type="match status" value="1"/>
</dbReference>
<organism evidence="3 4">
    <name type="scientific">Kwoniella heveanensis BCC8398</name>
    <dbReference type="NCBI Taxonomy" id="1296120"/>
    <lineage>
        <taxon>Eukaryota</taxon>
        <taxon>Fungi</taxon>
        <taxon>Dikarya</taxon>
        <taxon>Basidiomycota</taxon>
        <taxon>Agaricomycotina</taxon>
        <taxon>Tremellomycetes</taxon>
        <taxon>Tremellales</taxon>
        <taxon>Cryptococcaceae</taxon>
        <taxon>Kwoniella</taxon>
    </lineage>
</organism>
<reference evidence="4" key="2">
    <citation type="submission" date="2013-12" db="EMBL/GenBank/DDBJ databases">
        <title>Evolution of pathogenesis and genome organization in the Tremellales.</title>
        <authorList>
            <person name="Cuomo C."/>
            <person name="Litvintseva A."/>
            <person name="Heitman J."/>
            <person name="Chen Y."/>
            <person name="Sun S."/>
            <person name="Springer D."/>
            <person name="Dromer F."/>
            <person name="Young S."/>
            <person name="Zeng Q."/>
            <person name="Chapman S."/>
            <person name="Gujja S."/>
            <person name="Saif S."/>
            <person name="Birren B."/>
        </authorList>
    </citation>
    <scope>NUCLEOTIDE SEQUENCE [LARGE SCALE GENOMIC DNA]</scope>
    <source>
        <strain evidence="4">BCC8398</strain>
    </source>
</reference>
<accession>A0A1B9GSK9</accession>
<dbReference type="AlphaFoldDB" id="A0A1B9GSK9"/>
<name>A0A1B9GSK9_9TREE</name>
<dbReference type="STRING" id="1296120.A0A1B9GSK9"/>
<feature type="domain" description="Protein CPL1-like" evidence="2">
    <location>
        <begin position="328"/>
        <end position="396"/>
    </location>
</feature>
<sequence>MLFLVPLLPLLAVASAGVAQQPRSTRVMPSSSASIPSSAGDEIFERDLKDRGLLDGLLGGLGQTVGGLGGTVGGVVGGLGNTVGGSLGGVVTGVGNALGGTVTTVGGVVEDVSKINLDVLVNTCVKLGTATHINDNAVALGGVAATTGGVTLAAGACVCVDASAGVSLAGASANVGVYASGGLYFNGTAAANIASSTQPGLLGLSAGVYNFDVVDTCLTAQLSLSNSHHDFSSAISGGSCCARACDAGYVLTGDSRCCPPGSSLDASGNCFTPPTCSTTEILCNNQCYPRSSYTCPSGLPVAINSKRAEACPIGFSKCAVGALGANMWECVDTKSDIESCGGCMYPSPSLTNPLAVSVGTDCTSIPNVSGVSCNNGACLIDFCTKGFQLNSNGTSCDRISSEKEYESRSIRTRAMRLREYQAQAKL</sequence>
<dbReference type="EMBL" id="KI669502">
    <property type="protein sequence ID" value="OCF34060.1"/>
    <property type="molecule type" value="Genomic_DNA"/>
</dbReference>
<keyword evidence="4" id="KW-1185">Reference proteome</keyword>
<dbReference type="OrthoDB" id="439917at2759"/>
<feature type="signal peptide" evidence="1">
    <location>
        <begin position="1"/>
        <end position="19"/>
    </location>
</feature>
<proteinExistence type="predicted"/>
<dbReference type="Proteomes" id="UP000092666">
    <property type="component" value="Unassembled WGS sequence"/>
</dbReference>
<keyword evidence="1" id="KW-0732">Signal</keyword>
<evidence type="ECO:0000313" key="3">
    <source>
        <dbReference type="EMBL" id="OCF34060.1"/>
    </source>
</evidence>
<reference evidence="3 4" key="1">
    <citation type="submission" date="2013-07" db="EMBL/GenBank/DDBJ databases">
        <title>The Genome Sequence of Cryptococcus heveanensis BCC8398.</title>
        <authorList>
            <consortium name="The Broad Institute Genome Sequencing Platform"/>
            <person name="Cuomo C."/>
            <person name="Litvintseva A."/>
            <person name="Chen Y."/>
            <person name="Heitman J."/>
            <person name="Sun S."/>
            <person name="Springer D."/>
            <person name="Dromer F."/>
            <person name="Young S.K."/>
            <person name="Zeng Q."/>
            <person name="Gargeya S."/>
            <person name="Fitzgerald M."/>
            <person name="Abouelleil A."/>
            <person name="Alvarado L."/>
            <person name="Berlin A.M."/>
            <person name="Chapman S.B."/>
            <person name="Dewar J."/>
            <person name="Goldberg J."/>
            <person name="Griggs A."/>
            <person name="Gujja S."/>
            <person name="Hansen M."/>
            <person name="Howarth C."/>
            <person name="Imamovic A."/>
            <person name="Larimer J."/>
            <person name="McCowan C."/>
            <person name="Murphy C."/>
            <person name="Pearson M."/>
            <person name="Priest M."/>
            <person name="Roberts A."/>
            <person name="Saif S."/>
            <person name="Shea T."/>
            <person name="Sykes S."/>
            <person name="Wortman J."/>
            <person name="Nusbaum C."/>
            <person name="Birren B."/>
        </authorList>
    </citation>
    <scope>NUCLEOTIDE SEQUENCE [LARGE SCALE GENOMIC DNA]</scope>
    <source>
        <strain evidence="3 4">BCC8398</strain>
    </source>
</reference>
<evidence type="ECO:0000256" key="1">
    <source>
        <dbReference type="SAM" id="SignalP"/>
    </source>
</evidence>
<evidence type="ECO:0000313" key="4">
    <source>
        <dbReference type="Proteomes" id="UP000092666"/>
    </source>
</evidence>
<dbReference type="InterPro" id="IPR048661">
    <property type="entry name" value="CPL1-like"/>
</dbReference>
<dbReference type="InterPro" id="IPR038955">
    <property type="entry name" value="PriA/CPL1_fungi"/>
</dbReference>
<dbReference type="Pfam" id="PF21671">
    <property type="entry name" value="CPL1-like"/>
    <property type="match status" value="1"/>
</dbReference>
<protein>
    <recommendedName>
        <fullName evidence="2">Protein CPL1-like domain-containing protein</fullName>
    </recommendedName>
</protein>
<feature type="chain" id="PRO_5008627302" description="Protein CPL1-like domain-containing protein" evidence="1">
    <location>
        <begin position="20"/>
        <end position="426"/>
    </location>
</feature>
<evidence type="ECO:0000259" key="2">
    <source>
        <dbReference type="Pfam" id="PF21671"/>
    </source>
</evidence>
<gene>
    <name evidence="3" type="ORF">I316_04407</name>
</gene>
<dbReference type="PANTHER" id="PTHR35192:SF2">
    <property type="entry name" value="APPLE DOMAIN-CONTAINING PROTEIN"/>
    <property type="match status" value="1"/>
</dbReference>